<dbReference type="InterPro" id="IPR044634">
    <property type="entry name" value="Zuotin/DnaJC2"/>
</dbReference>
<dbReference type="GO" id="GO:0006450">
    <property type="term" value="P:regulation of translational fidelity"/>
    <property type="evidence" value="ECO:0007669"/>
    <property type="project" value="InterPro"/>
</dbReference>
<dbReference type="Gene3D" id="1.10.8.840">
    <property type="entry name" value="Ribosome-associated complex head domain"/>
    <property type="match status" value="1"/>
</dbReference>
<dbReference type="InterPro" id="IPR009057">
    <property type="entry name" value="Homeodomain-like_sf"/>
</dbReference>
<evidence type="ECO:0000256" key="5">
    <source>
        <dbReference type="SAM" id="MobiDB-lite"/>
    </source>
</evidence>
<evidence type="ECO:0000259" key="7">
    <source>
        <dbReference type="PROSITE" id="PS50090"/>
    </source>
</evidence>
<dbReference type="GO" id="GO:0030544">
    <property type="term" value="F:Hsp70 protein binding"/>
    <property type="evidence" value="ECO:0007669"/>
    <property type="project" value="InterPro"/>
</dbReference>
<evidence type="ECO:0000313" key="8">
    <source>
        <dbReference type="EMBL" id="VDN01262.1"/>
    </source>
</evidence>
<reference evidence="8 9" key="2">
    <citation type="submission" date="2018-11" db="EMBL/GenBank/DDBJ databases">
        <authorList>
            <consortium name="Pathogen Informatics"/>
        </authorList>
    </citation>
    <scope>NUCLEOTIDE SEQUENCE [LARGE SCALE GENOMIC DNA]</scope>
</reference>
<protein>
    <submittedName>
        <fullName evidence="10">DnaJ homolog subfamily C member 2</fullName>
    </submittedName>
</protein>
<dbReference type="InterPro" id="IPR032003">
    <property type="entry name" value="RAC_head"/>
</dbReference>
<name>A0A0N5CV73_THECL</name>
<proteinExistence type="predicted"/>
<dbReference type="AlphaFoldDB" id="A0A0N5CV73"/>
<dbReference type="Pfam" id="PF00226">
    <property type="entry name" value="DnaJ"/>
    <property type="match status" value="1"/>
</dbReference>
<feature type="region of interest" description="Disordered" evidence="5">
    <location>
        <begin position="340"/>
        <end position="367"/>
    </location>
</feature>
<dbReference type="Pfam" id="PF21884">
    <property type="entry name" value="ZUO1-like_ZHD"/>
    <property type="match status" value="1"/>
</dbReference>
<dbReference type="Pfam" id="PF16717">
    <property type="entry name" value="RAC_head"/>
    <property type="match status" value="1"/>
</dbReference>
<accession>A0A0N5CV73</accession>
<keyword evidence="4" id="KW-0143">Chaperone</keyword>
<dbReference type="InterPro" id="IPR036869">
    <property type="entry name" value="J_dom_sf"/>
</dbReference>
<dbReference type="Gene3D" id="1.10.287.110">
    <property type="entry name" value="DnaJ domain"/>
    <property type="match status" value="1"/>
</dbReference>
<dbReference type="CDD" id="cd00167">
    <property type="entry name" value="SANT"/>
    <property type="match status" value="1"/>
</dbReference>
<dbReference type="Gene3D" id="1.10.10.60">
    <property type="entry name" value="Homeodomain-like"/>
    <property type="match status" value="2"/>
</dbReference>
<keyword evidence="3" id="KW-0963">Cytoplasm</keyword>
<gene>
    <name evidence="8" type="ORF">TCLT_LOCUS4189</name>
</gene>
<dbReference type="GO" id="GO:0043022">
    <property type="term" value="F:ribosome binding"/>
    <property type="evidence" value="ECO:0007669"/>
    <property type="project" value="InterPro"/>
</dbReference>
<dbReference type="Pfam" id="PF00249">
    <property type="entry name" value="Myb_DNA-binding"/>
    <property type="match status" value="1"/>
</dbReference>
<evidence type="ECO:0000259" key="6">
    <source>
        <dbReference type="PROSITE" id="PS50076"/>
    </source>
</evidence>
<dbReference type="SUPFAM" id="SSF46565">
    <property type="entry name" value="Chaperone J-domain"/>
    <property type="match status" value="1"/>
</dbReference>
<evidence type="ECO:0000256" key="1">
    <source>
        <dbReference type="ARBA" id="ARBA00004123"/>
    </source>
</evidence>
<dbReference type="GO" id="GO:0005634">
    <property type="term" value="C:nucleus"/>
    <property type="evidence" value="ECO:0007669"/>
    <property type="project" value="UniProtKB-SubCell"/>
</dbReference>
<dbReference type="GO" id="GO:0005829">
    <property type="term" value="C:cytosol"/>
    <property type="evidence" value="ECO:0007669"/>
    <property type="project" value="TreeGrafter"/>
</dbReference>
<evidence type="ECO:0000313" key="9">
    <source>
        <dbReference type="Proteomes" id="UP000276776"/>
    </source>
</evidence>
<evidence type="ECO:0000256" key="4">
    <source>
        <dbReference type="ARBA" id="ARBA00023186"/>
    </source>
</evidence>
<feature type="domain" description="Myb-like" evidence="7">
    <location>
        <begin position="528"/>
        <end position="576"/>
    </location>
</feature>
<dbReference type="PROSITE" id="PS50076">
    <property type="entry name" value="DNAJ_2"/>
    <property type="match status" value="1"/>
</dbReference>
<dbReference type="InterPro" id="IPR042569">
    <property type="entry name" value="RAC_head_sf"/>
</dbReference>
<dbReference type="PANTHER" id="PTHR43999">
    <property type="entry name" value="DNAJ HOMOLOG SUBFAMILY C MEMBER 2"/>
    <property type="match status" value="1"/>
</dbReference>
<dbReference type="WBParaSite" id="TCLT_0000420001-mRNA-1">
    <property type="protein sequence ID" value="TCLT_0000420001-mRNA-1"/>
    <property type="gene ID" value="TCLT_0000420001"/>
</dbReference>
<sequence length="608" mass="71824">MQLSGLDLAIHGFSQNIRRIEKAGISYELNIIRDKLILGLNTEPVLKQSSKAESSSGDWTSLGGLESNGVDITAVEEFMDSDDEQYFMYLKNLNPNDYKNQDHYKVLGLSKLRWQANISQIRAAYRAKVLKYHPDKCSRSEEKMDGNAEYFACITKAYEQLGLSKQKRRAYDSVDPLFDDLVPDERKINSSNFYDILSPVFIRNARWSCRQPVPLLGHADSSQDEVDMFYSFWFDWDSWREFSYLDEEDKEKGEDRWERREIDKTNKVEREKRRRNEMKRIRNLIEMAYRKDPRVALFKEQEKIRKAKEREERKRILEERKAASERRRIEIESENKRLEKKQLEEEQQQRAHEKRMKEQQKKQLSEARRRLRKIAEGKNYWDADVSSKLSCLEAIEHVCLRFDVNRLNEFTAKIESVSNITEAMDMLNIMINEAVPEQKKVKNDSFEDKKMNSSRPHWSPDEIALLIKATNIYPSGVIRRWSEITDYINKHRKNKEADKKTEKDVVIQVRAIKSLSDHSPKEIKNILTNAVKGDQWSSEEQKLLESALKQYPSSDPERWDNIAKFVGKSRKECIERLDILSTIAPTHGHYLMRFKYLAELVRSKRKQL</sequence>
<keyword evidence="9" id="KW-1185">Reference proteome</keyword>
<dbReference type="GO" id="GO:0051083">
    <property type="term" value="P:'de novo' cotranslational protein folding"/>
    <property type="evidence" value="ECO:0007669"/>
    <property type="project" value="InterPro"/>
</dbReference>
<dbReference type="OrthoDB" id="1690618at2759"/>
<dbReference type="InterPro" id="IPR001005">
    <property type="entry name" value="SANT/Myb"/>
</dbReference>
<dbReference type="PROSITE" id="PS50090">
    <property type="entry name" value="MYB_LIKE"/>
    <property type="match status" value="1"/>
</dbReference>
<comment type="subcellular location">
    <subcellularLocation>
        <location evidence="2">Cytoplasm</location>
    </subcellularLocation>
    <subcellularLocation>
        <location evidence="1">Nucleus</location>
    </subcellularLocation>
</comment>
<reference evidence="10" key="1">
    <citation type="submission" date="2017-02" db="UniProtKB">
        <authorList>
            <consortium name="WormBaseParasite"/>
        </authorList>
    </citation>
    <scope>IDENTIFICATION</scope>
</reference>
<dbReference type="InterPro" id="IPR054076">
    <property type="entry name" value="ZUO1-like_ZHD"/>
</dbReference>
<dbReference type="Proteomes" id="UP000276776">
    <property type="component" value="Unassembled WGS sequence"/>
</dbReference>
<evidence type="ECO:0000256" key="2">
    <source>
        <dbReference type="ARBA" id="ARBA00004496"/>
    </source>
</evidence>
<dbReference type="SUPFAM" id="SSF46689">
    <property type="entry name" value="Homeodomain-like"/>
    <property type="match status" value="1"/>
</dbReference>
<organism evidence="10">
    <name type="scientific">Thelazia callipaeda</name>
    <name type="common">Oriental eyeworm</name>
    <name type="synonym">Parasitic nematode</name>
    <dbReference type="NCBI Taxonomy" id="103827"/>
    <lineage>
        <taxon>Eukaryota</taxon>
        <taxon>Metazoa</taxon>
        <taxon>Ecdysozoa</taxon>
        <taxon>Nematoda</taxon>
        <taxon>Chromadorea</taxon>
        <taxon>Rhabditida</taxon>
        <taxon>Spirurina</taxon>
        <taxon>Spiruromorpha</taxon>
        <taxon>Thelazioidea</taxon>
        <taxon>Thelaziidae</taxon>
        <taxon>Thelazia</taxon>
    </lineage>
</organism>
<evidence type="ECO:0000313" key="10">
    <source>
        <dbReference type="WBParaSite" id="TCLT_0000420001-mRNA-1"/>
    </source>
</evidence>
<feature type="domain" description="J" evidence="6">
    <location>
        <begin position="102"/>
        <end position="175"/>
    </location>
</feature>
<evidence type="ECO:0000256" key="3">
    <source>
        <dbReference type="ARBA" id="ARBA00022490"/>
    </source>
</evidence>
<dbReference type="OMA" id="SFWYDFD"/>
<dbReference type="PANTHER" id="PTHR43999:SF1">
    <property type="entry name" value="DNAJ HOMOLOG SUBFAMILY C MEMBER 2"/>
    <property type="match status" value="1"/>
</dbReference>
<dbReference type="InterPro" id="IPR001623">
    <property type="entry name" value="DnaJ_domain"/>
</dbReference>
<dbReference type="SMART" id="SM00717">
    <property type="entry name" value="SANT"/>
    <property type="match status" value="2"/>
</dbReference>
<dbReference type="STRING" id="103827.A0A0N5CV73"/>
<dbReference type="EMBL" id="UYYF01004279">
    <property type="protein sequence ID" value="VDN01262.1"/>
    <property type="molecule type" value="Genomic_DNA"/>
</dbReference>
<dbReference type="CDD" id="cd06257">
    <property type="entry name" value="DnaJ"/>
    <property type="match status" value="1"/>
</dbReference>
<dbReference type="SMART" id="SM00271">
    <property type="entry name" value="DnaJ"/>
    <property type="match status" value="1"/>
</dbReference>